<accession>A0A9P0QNU4</accession>
<dbReference type="EMBL" id="CAKXYY010000007">
    <property type="protein sequence ID" value="CAH2352670.1"/>
    <property type="molecule type" value="Genomic_DNA"/>
</dbReference>
<protein>
    <submittedName>
        <fullName evidence="1">Uncharacterized protein</fullName>
    </submittedName>
</protein>
<dbReference type="Proteomes" id="UP000837801">
    <property type="component" value="Unassembled WGS sequence"/>
</dbReference>
<proteinExistence type="predicted"/>
<dbReference type="AlphaFoldDB" id="A0A9P0QNU4"/>
<sequence>MACRVQCAKMGAWNGCSTDVDLVEQFHGMVSKRHGRELNGYRNSARHHMCWICIDGGSFVPKEMVFRYMCTERPIYHTVRFIINWLQTIDQVINNKSFFMFFWPLHIFCICRYILVTVKTPTESSYVSPFCSPFLLSYSSSSKSTKIT</sequence>
<name>A0A9P0QNU4_9ASCO</name>
<keyword evidence="2" id="KW-1185">Reference proteome</keyword>
<gene>
    <name evidence="1" type="ORF">CLIB1423_07S04874</name>
</gene>
<organism evidence="1 2">
    <name type="scientific">[Candida] railenensis</name>
    <dbReference type="NCBI Taxonomy" id="45579"/>
    <lineage>
        <taxon>Eukaryota</taxon>
        <taxon>Fungi</taxon>
        <taxon>Dikarya</taxon>
        <taxon>Ascomycota</taxon>
        <taxon>Saccharomycotina</taxon>
        <taxon>Pichiomycetes</taxon>
        <taxon>Debaryomycetaceae</taxon>
        <taxon>Kurtzmaniella</taxon>
    </lineage>
</organism>
<comment type="caution">
    <text evidence="1">The sequence shown here is derived from an EMBL/GenBank/DDBJ whole genome shotgun (WGS) entry which is preliminary data.</text>
</comment>
<evidence type="ECO:0000313" key="1">
    <source>
        <dbReference type="EMBL" id="CAH2352670.1"/>
    </source>
</evidence>
<reference evidence="1" key="1">
    <citation type="submission" date="2022-03" db="EMBL/GenBank/DDBJ databases">
        <authorList>
            <person name="Legras J.-L."/>
            <person name="Devillers H."/>
            <person name="Grondin C."/>
        </authorList>
    </citation>
    <scope>NUCLEOTIDE SEQUENCE</scope>
    <source>
        <strain evidence="1">CLIB 1423</strain>
    </source>
</reference>
<evidence type="ECO:0000313" key="2">
    <source>
        <dbReference type="Proteomes" id="UP000837801"/>
    </source>
</evidence>